<reference evidence="5 6" key="1">
    <citation type="submission" date="2023-02" db="EMBL/GenBank/DDBJ databases">
        <title>Bacterial whole genome sequence for Curvibacter sp. HBC28.</title>
        <authorList>
            <person name="Le V."/>
            <person name="Ko S.-R."/>
            <person name="Ahn C.-Y."/>
            <person name="Oh H.-M."/>
        </authorList>
    </citation>
    <scope>NUCLEOTIDE SEQUENCE [LARGE SCALE GENOMIC DNA]</scope>
    <source>
        <strain evidence="5 6">HBC28</strain>
    </source>
</reference>
<dbReference type="InterPro" id="IPR001610">
    <property type="entry name" value="PAC"/>
</dbReference>
<keyword evidence="2" id="KW-0807">Transducer</keyword>
<sequence>MRVNLPVTQQEFLFSEDELLVSTTDTRGVITHCNPAFVHVSGYAYEELIGQPHNLIRHPDMPAAAYKDMWATIGRGRPWTGLVKNRRKDGSHYWVQANVTPIMSHGKPTGYMSVRIKPDRAAVQQAEALYARMRAEAEQGRASVVLHGGELRATGWRGALARLGRLDLPSRLGLMLLVLGLATLLPDLLGASGAWAPWARGAVLLLGSLGVAAWFRWRITGSLDEAVRFAGDLSGCNLSTTVRTDHPEPMASLIKRLVQIQVNLRAVVGDVRNEIEGFTQSASEIAQGANDLSARTEAQASALEQTAASMEQISSTVRQTADTSAQVSGESERSTAVAQQGGQAMRQAAQAIGAMESSSDKVSEIIGVIEGIAFQTNILALNAAVEAARAGEQGRGFAVVASEVRALAQRSANASKEIRTLIVGSSQQVHDGARQVQGVGQTIEEVVASVARVSALVTQISSAAREQSTGLSQINEAVVQLDTATQQNAALVEQSAAAAQSLSSSARSLERSVSVFVLS</sequence>
<dbReference type="SUPFAM" id="SSF55785">
    <property type="entry name" value="PYP-like sensor domain (PAS domain)"/>
    <property type="match status" value="1"/>
</dbReference>
<dbReference type="Pfam" id="PF08447">
    <property type="entry name" value="PAS_3"/>
    <property type="match status" value="1"/>
</dbReference>
<feature type="domain" description="PAS" evidence="4">
    <location>
        <begin position="25"/>
        <end position="60"/>
    </location>
</feature>
<keyword evidence="6" id="KW-1185">Reference proteome</keyword>
<dbReference type="InterPro" id="IPR013655">
    <property type="entry name" value="PAS_fold_3"/>
</dbReference>
<dbReference type="InterPro" id="IPR051310">
    <property type="entry name" value="MCP_chemotaxis"/>
</dbReference>
<dbReference type="RefSeq" id="WP_273927272.1">
    <property type="nucleotide sequence ID" value="NZ_JAQSIN010000003.1"/>
</dbReference>
<dbReference type="NCBIfam" id="TIGR00229">
    <property type="entry name" value="sensory_box"/>
    <property type="match status" value="1"/>
</dbReference>
<comment type="caution">
    <text evidence="5">The sequence shown here is derived from an EMBL/GenBank/DDBJ whole genome shotgun (WGS) entry which is preliminary data.</text>
</comment>
<dbReference type="SMART" id="SM00283">
    <property type="entry name" value="MA"/>
    <property type="match status" value="1"/>
</dbReference>
<accession>A0ABT5MG77</accession>
<organism evidence="5 6">
    <name type="scientific">Curvibacter microcysteis</name>
    <dbReference type="NCBI Taxonomy" id="3026419"/>
    <lineage>
        <taxon>Bacteria</taxon>
        <taxon>Pseudomonadati</taxon>
        <taxon>Pseudomonadota</taxon>
        <taxon>Betaproteobacteria</taxon>
        <taxon>Burkholderiales</taxon>
        <taxon>Comamonadaceae</taxon>
        <taxon>Curvibacter</taxon>
    </lineage>
</organism>
<dbReference type="SUPFAM" id="SSF58104">
    <property type="entry name" value="Methyl-accepting chemotaxis protein (MCP) signaling domain"/>
    <property type="match status" value="1"/>
</dbReference>
<dbReference type="PANTHER" id="PTHR43531:SF5">
    <property type="entry name" value="METHYL-ACCEPTING CHEMOTAXIS PROTEIN III"/>
    <property type="match status" value="1"/>
</dbReference>
<protein>
    <submittedName>
        <fullName evidence="5">Methyl-accepting chemotaxis protein</fullName>
    </submittedName>
</protein>
<dbReference type="PROSITE" id="PS50112">
    <property type="entry name" value="PAS"/>
    <property type="match status" value="1"/>
</dbReference>
<name>A0ABT5MG77_9BURK</name>
<gene>
    <name evidence="5" type="ORF">PSQ39_13180</name>
</gene>
<evidence type="ECO:0000313" key="6">
    <source>
        <dbReference type="Proteomes" id="UP001528672"/>
    </source>
</evidence>
<evidence type="ECO:0000259" key="4">
    <source>
        <dbReference type="PROSITE" id="PS50112"/>
    </source>
</evidence>
<dbReference type="SMART" id="SM00086">
    <property type="entry name" value="PAC"/>
    <property type="match status" value="1"/>
</dbReference>
<evidence type="ECO:0000313" key="5">
    <source>
        <dbReference type="EMBL" id="MDD0815583.1"/>
    </source>
</evidence>
<feature type="domain" description="Methyl-accepting transducer" evidence="3">
    <location>
        <begin position="274"/>
        <end position="503"/>
    </location>
</feature>
<proteinExistence type="inferred from homology"/>
<dbReference type="InterPro" id="IPR035965">
    <property type="entry name" value="PAS-like_dom_sf"/>
</dbReference>
<comment type="similarity">
    <text evidence="1">Belongs to the methyl-accepting chemotaxis (MCP) protein family.</text>
</comment>
<dbReference type="CDD" id="cd11386">
    <property type="entry name" value="MCP_signal"/>
    <property type="match status" value="1"/>
</dbReference>
<dbReference type="InterPro" id="IPR004089">
    <property type="entry name" value="MCPsignal_dom"/>
</dbReference>
<dbReference type="Proteomes" id="UP001528672">
    <property type="component" value="Unassembled WGS sequence"/>
</dbReference>
<dbReference type="PANTHER" id="PTHR43531">
    <property type="entry name" value="PROTEIN ICFG"/>
    <property type="match status" value="1"/>
</dbReference>
<evidence type="ECO:0000256" key="1">
    <source>
        <dbReference type="ARBA" id="ARBA00029447"/>
    </source>
</evidence>
<dbReference type="EMBL" id="JAQSIO010000004">
    <property type="protein sequence ID" value="MDD0815583.1"/>
    <property type="molecule type" value="Genomic_DNA"/>
</dbReference>
<dbReference type="CDD" id="cd00130">
    <property type="entry name" value="PAS"/>
    <property type="match status" value="1"/>
</dbReference>
<evidence type="ECO:0000256" key="2">
    <source>
        <dbReference type="PROSITE-ProRule" id="PRU00284"/>
    </source>
</evidence>
<dbReference type="Gene3D" id="1.10.287.950">
    <property type="entry name" value="Methyl-accepting chemotaxis protein"/>
    <property type="match status" value="1"/>
</dbReference>
<dbReference type="PROSITE" id="PS50111">
    <property type="entry name" value="CHEMOTAXIS_TRANSDUC_2"/>
    <property type="match status" value="1"/>
</dbReference>
<evidence type="ECO:0000259" key="3">
    <source>
        <dbReference type="PROSITE" id="PS50111"/>
    </source>
</evidence>
<dbReference type="Gene3D" id="3.30.450.20">
    <property type="entry name" value="PAS domain"/>
    <property type="match status" value="1"/>
</dbReference>
<dbReference type="Pfam" id="PF00015">
    <property type="entry name" value="MCPsignal"/>
    <property type="match status" value="1"/>
</dbReference>
<dbReference type="InterPro" id="IPR000014">
    <property type="entry name" value="PAS"/>
</dbReference>